<evidence type="ECO:0000313" key="8">
    <source>
        <dbReference type="EMBL" id="PXY98946.1"/>
    </source>
</evidence>
<dbReference type="InterPro" id="IPR019874">
    <property type="entry name" value="RF_methyltr_PrmC"/>
</dbReference>
<dbReference type="NCBIfam" id="TIGR00536">
    <property type="entry name" value="hemK_fam"/>
    <property type="match status" value="1"/>
</dbReference>
<proteinExistence type="predicted"/>
<comment type="catalytic activity">
    <reaction evidence="5">
        <text>L-glutaminyl-[peptide chain release factor] + S-adenosyl-L-methionine = N(5)-methyl-L-glutaminyl-[peptide chain release factor] + S-adenosyl-L-homocysteine + H(+)</text>
        <dbReference type="Rhea" id="RHEA:42896"/>
        <dbReference type="Rhea" id="RHEA-COMP:10271"/>
        <dbReference type="Rhea" id="RHEA-COMP:10272"/>
        <dbReference type="ChEBI" id="CHEBI:15378"/>
        <dbReference type="ChEBI" id="CHEBI:30011"/>
        <dbReference type="ChEBI" id="CHEBI:57856"/>
        <dbReference type="ChEBI" id="CHEBI:59789"/>
        <dbReference type="ChEBI" id="CHEBI:61891"/>
        <dbReference type="EC" id="2.1.1.297"/>
    </reaction>
</comment>
<name>A0A318MZS0_9PROT</name>
<dbReference type="Gene3D" id="3.40.50.150">
    <property type="entry name" value="Vaccinia Virus protein VP39"/>
    <property type="match status" value="1"/>
</dbReference>
<dbReference type="RefSeq" id="WP_110439538.1">
    <property type="nucleotide sequence ID" value="NZ_CP046393.1"/>
</dbReference>
<dbReference type="AlphaFoldDB" id="A0A318MZS0"/>
<dbReference type="GO" id="GO:0003676">
    <property type="term" value="F:nucleic acid binding"/>
    <property type="evidence" value="ECO:0007669"/>
    <property type="project" value="InterPro"/>
</dbReference>
<dbReference type="PROSITE" id="PS00092">
    <property type="entry name" value="N6_MTASE"/>
    <property type="match status" value="1"/>
</dbReference>
<dbReference type="Gene3D" id="1.10.8.10">
    <property type="entry name" value="DNA helicase RuvA subunit, C-terminal domain"/>
    <property type="match status" value="1"/>
</dbReference>
<evidence type="ECO:0000256" key="3">
    <source>
        <dbReference type="ARBA" id="ARBA00022679"/>
    </source>
</evidence>
<evidence type="ECO:0000256" key="5">
    <source>
        <dbReference type="ARBA" id="ARBA00048391"/>
    </source>
</evidence>
<dbReference type="Pfam" id="PF17827">
    <property type="entry name" value="PrmC_N"/>
    <property type="match status" value="1"/>
</dbReference>
<feature type="domain" description="Release factor glutamine methyltransferase N-terminal" evidence="7">
    <location>
        <begin position="12"/>
        <end position="78"/>
    </location>
</feature>
<sequence>MDNSVQISLASLIQEGEMLFQKAGIEAPRREVMLLIAAALKKSRTELFLMDKTELIDPVLIRSYFYRRSQHEPFAYIVREKGFWSLNLEVSEATLIPRADSETLIEVLLKLFPKRQTRYNFLDLGTGTGCLLLAALSEYTKSFGIGVDYKEQAVRLARKNAEKCKLADRSIFYTGYWGNALKGEFDIILSNPPYIREHELLNLMPEVKNYEPMSALDGGRDGLDAYRLICYQAADLLTEQGVLILELGIEQEEHVTEIGRDIGLYVVQKQQDLNGYTRALVFSNIKL</sequence>
<evidence type="ECO:0000256" key="4">
    <source>
        <dbReference type="ARBA" id="ARBA00022691"/>
    </source>
</evidence>
<evidence type="ECO:0000313" key="9">
    <source>
        <dbReference type="Proteomes" id="UP000247565"/>
    </source>
</evidence>
<dbReference type="InterPro" id="IPR002052">
    <property type="entry name" value="DNA_methylase_N6_adenine_CS"/>
</dbReference>
<keyword evidence="4" id="KW-0949">S-adenosyl-L-methionine</keyword>
<keyword evidence="9" id="KW-1185">Reference proteome</keyword>
<dbReference type="OrthoDB" id="9800643at2"/>
<dbReference type="Pfam" id="PF05175">
    <property type="entry name" value="MTS"/>
    <property type="match status" value="1"/>
</dbReference>
<dbReference type="GO" id="GO:0102559">
    <property type="term" value="F:peptide chain release factor N(5)-glutamine methyltransferase activity"/>
    <property type="evidence" value="ECO:0007669"/>
    <property type="project" value="UniProtKB-EC"/>
</dbReference>
<comment type="caution">
    <text evidence="8">The sequence shown here is derived from an EMBL/GenBank/DDBJ whole genome shotgun (WGS) entry which is preliminary data.</text>
</comment>
<accession>A0A318MZS0</accession>
<evidence type="ECO:0000259" key="6">
    <source>
        <dbReference type="Pfam" id="PF05175"/>
    </source>
</evidence>
<protein>
    <recommendedName>
        <fullName evidence="1">peptide chain release factor N(5)-glutamine methyltransferase</fullName>
        <ecNumber evidence="1">2.1.1.297</ecNumber>
    </recommendedName>
</protein>
<dbReference type="Proteomes" id="UP000247565">
    <property type="component" value="Unassembled WGS sequence"/>
</dbReference>
<organism evidence="8 9">
    <name type="scientific">Commensalibacter melissae</name>
    <dbReference type="NCBI Taxonomy" id="2070537"/>
    <lineage>
        <taxon>Bacteria</taxon>
        <taxon>Pseudomonadati</taxon>
        <taxon>Pseudomonadota</taxon>
        <taxon>Alphaproteobacteria</taxon>
        <taxon>Acetobacterales</taxon>
        <taxon>Acetobacteraceae</taxon>
    </lineage>
</organism>
<keyword evidence="2 8" id="KW-0489">Methyltransferase</keyword>
<dbReference type="EC" id="2.1.1.297" evidence="1"/>
<dbReference type="InterPro" id="IPR004556">
    <property type="entry name" value="HemK-like"/>
</dbReference>
<gene>
    <name evidence="8" type="primary">prmC</name>
    <name evidence="8" type="ORF">DK869_08225</name>
</gene>
<evidence type="ECO:0000256" key="1">
    <source>
        <dbReference type="ARBA" id="ARBA00012771"/>
    </source>
</evidence>
<dbReference type="InterPro" id="IPR040758">
    <property type="entry name" value="PrmC_N"/>
</dbReference>
<dbReference type="PANTHER" id="PTHR18895">
    <property type="entry name" value="HEMK METHYLTRANSFERASE"/>
    <property type="match status" value="1"/>
</dbReference>
<dbReference type="InterPro" id="IPR007848">
    <property type="entry name" value="Small_mtfrase_dom"/>
</dbReference>
<feature type="domain" description="Methyltransferase small" evidence="6">
    <location>
        <begin position="106"/>
        <end position="199"/>
    </location>
</feature>
<dbReference type="PANTHER" id="PTHR18895:SF74">
    <property type="entry name" value="MTRF1L RELEASE FACTOR GLUTAMINE METHYLTRANSFERASE"/>
    <property type="match status" value="1"/>
</dbReference>
<dbReference type="InterPro" id="IPR050320">
    <property type="entry name" value="N5-glutamine_MTase"/>
</dbReference>
<keyword evidence="3 8" id="KW-0808">Transferase</keyword>
<evidence type="ECO:0000256" key="2">
    <source>
        <dbReference type="ARBA" id="ARBA00022603"/>
    </source>
</evidence>
<reference evidence="8 9" key="1">
    <citation type="submission" date="2018-05" db="EMBL/GenBank/DDBJ databases">
        <title>Reference genomes for bee gut microbiota database.</title>
        <authorList>
            <person name="Ellegaard K.M."/>
        </authorList>
    </citation>
    <scope>NUCLEOTIDE SEQUENCE [LARGE SCALE GENOMIC DNA]</scope>
    <source>
        <strain evidence="8 9">ESL0284</strain>
    </source>
</reference>
<dbReference type="SUPFAM" id="SSF53335">
    <property type="entry name" value="S-adenosyl-L-methionine-dependent methyltransferases"/>
    <property type="match status" value="1"/>
</dbReference>
<dbReference type="EMBL" id="QGLT01000005">
    <property type="protein sequence ID" value="PXY98946.1"/>
    <property type="molecule type" value="Genomic_DNA"/>
</dbReference>
<dbReference type="GO" id="GO:0032259">
    <property type="term" value="P:methylation"/>
    <property type="evidence" value="ECO:0007669"/>
    <property type="project" value="UniProtKB-KW"/>
</dbReference>
<dbReference type="InterPro" id="IPR029063">
    <property type="entry name" value="SAM-dependent_MTases_sf"/>
</dbReference>
<dbReference type="CDD" id="cd02440">
    <property type="entry name" value="AdoMet_MTases"/>
    <property type="match status" value="1"/>
</dbReference>
<dbReference type="NCBIfam" id="TIGR03534">
    <property type="entry name" value="RF_mod_PrmC"/>
    <property type="match status" value="1"/>
</dbReference>
<evidence type="ECO:0000259" key="7">
    <source>
        <dbReference type="Pfam" id="PF17827"/>
    </source>
</evidence>